<sequence length="486" mass="54447">MENSEQPTKLNRAFSKIMDDENPDSSPRSICCRVIFFIYVVIFMVVCAASSFLAFFLPTGEDYYAYLRIFMGIVGLVIIVFAVLALVGFCCTAKFTNGEILIVIFLVVCEVLFMPYIHAAAYSIISSTMHLRYLVVDEIEYQFEYQKKFAPSSVATLNYEGKCNSHRFDYKSINRDSTYLIILGVFAAIIGVAAIFIPLITHFFLTNNRTRLSFAISATIMQAISAVFLISDLLGSTVFGHFDALYYPSLNQVYRYIFIAFIALYVILTILGFALLFARNTKAGSLLYEFYKVTSFIVSVAFMLVVVAFIITHLIVYFPGRNNRPPKYDFTYFQTYNTDIRCRTGYCEAYCTVKNAAKYKDSDCPAVNGTAGALNATCADQDISKTITFLKSAWHANMPANAVAFVVFALIYNSLIMAQANRIPKAYRIVDSRVAPEDADDEDSEEMETPHPSSDRNGVARTDDSPAIGHPIPPNEAGLRVTELNF</sequence>
<feature type="compositionally biased region" description="Acidic residues" evidence="1">
    <location>
        <begin position="437"/>
        <end position="447"/>
    </location>
</feature>
<feature type="transmembrane region" description="Helical" evidence="2">
    <location>
        <begin position="290"/>
        <end position="318"/>
    </location>
</feature>
<feature type="transmembrane region" description="Helical" evidence="2">
    <location>
        <begin position="254"/>
        <end position="278"/>
    </location>
</feature>
<keyword evidence="2" id="KW-0472">Membrane</keyword>
<reference evidence="3 4" key="1">
    <citation type="journal article" date="2022" name="bioRxiv">
        <title>Genomics of Preaxostyla Flagellates Illuminates Evolutionary Transitions and the Path Towards Mitochondrial Loss.</title>
        <authorList>
            <person name="Novak L.V.F."/>
            <person name="Treitli S.C."/>
            <person name="Pyrih J."/>
            <person name="Halakuc P."/>
            <person name="Pipaliya S.V."/>
            <person name="Vacek V."/>
            <person name="Brzon O."/>
            <person name="Soukal P."/>
            <person name="Eme L."/>
            <person name="Dacks J.B."/>
            <person name="Karnkowska A."/>
            <person name="Elias M."/>
            <person name="Hampl V."/>
        </authorList>
    </citation>
    <scope>NUCLEOTIDE SEQUENCE [LARGE SCALE GENOMIC DNA]</scope>
    <source>
        <strain evidence="3">NAU3</strain>
        <tissue evidence="3">Gut</tissue>
    </source>
</reference>
<feature type="transmembrane region" description="Helical" evidence="2">
    <location>
        <begin position="63"/>
        <end position="89"/>
    </location>
</feature>
<accession>A0ABQ9XTW4</accession>
<proteinExistence type="predicted"/>
<name>A0ABQ9XTW4_9EUKA</name>
<evidence type="ECO:0000313" key="4">
    <source>
        <dbReference type="Proteomes" id="UP001281761"/>
    </source>
</evidence>
<protein>
    <submittedName>
        <fullName evidence="3">Uncharacterized protein</fullName>
    </submittedName>
</protein>
<feature type="transmembrane region" description="Helical" evidence="2">
    <location>
        <begin position="34"/>
        <end position="57"/>
    </location>
</feature>
<feature type="transmembrane region" description="Helical" evidence="2">
    <location>
        <begin position="179"/>
        <end position="205"/>
    </location>
</feature>
<keyword evidence="4" id="KW-1185">Reference proteome</keyword>
<evidence type="ECO:0000256" key="2">
    <source>
        <dbReference type="SAM" id="Phobius"/>
    </source>
</evidence>
<evidence type="ECO:0000256" key="1">
    <source>
        <dbReference type="SAM" id="MobiDB-lite"/>
    </source>
</evidence>
<comment type="caution">
    <text evidence="3">The sequence shown here is derived from an EMBL/GenBank/DDBJ whole genome shotgun (WGS) entry which is preliminary data.</text>
</comment>
<evidence type="ECO:0000313" key="3">
    <source>
        <dbReference type="EMBL" id="KAK2954916.1"/>
    </source>
</evidence>
<keyword evidence="2" id="KW-1133">Transmembrane helix</keyword>
<feature type="region of interest" description="Disordered" evidence="1">
    <location>
        <begin position="434"/>
        <end position="486"/>
    </location>
</feature>
<feature type="transmembrane region" description="Helical" evidence="2">
    <location>
        <begin position="212"/>
        <end position="234"/>
    </location>
</feature>
<dbReference type="EMBL" id="JARBJD010000072">
    <property type="protein sequence ID" value="KAK2954916.1"/>
    <property type="molecule type" value="Genomic_DNA"/>
</dbReference>
<dbReference type="Proteomes" id="UP001281761">
    <property type="component" value="Unassembled WGS sequence"/>
</dbReference>
<feature type="transmembrane region" description="Helical" evidence="2">
    <location>
        <begin position="101"/>
        <end position="125"/>
    </location>
</feature>
<organism evidence="3 4">
    <name type="scientific">Blattamonas nauphoetae</name>
    <dbReference type="NCBI Taxonomy" id="2049346"/>
    <lineage>
        <taxon>Eukaryota</taxon>
        <taxon>Metamonada</taxon>
        <taxon>Preaxostyla</taxon>
        <taxon>Oxymonadida</taxon>
        <taxon>Blattamonas</taxon>
    </lineage>
</organism>
<gene>
    <name evidence="3" type="ORF">BLNAU_10055</name>
</gene>
<feature type="transmembrane region" description="Helical" evidence="2">
    <location>
        <begin position="398"/>
        <end position="418"/>
    </location>
</feature>
<keyword evidence="2" id="KW-0812">Transmembrane</keyword>